<reference evidence="2" key="1">
    <citation type="submission" date="2022-07" db="EMBL/GenBank/DDBJ databases">
        <title>Genome Sequence of Physisporinus lineatus.</title>
        <authorList>
            <person name="Buettner E."/>
        </authorList>
    </citation>
    <scope>NUCLEOTIDE SEQUENCE</scope>
    <source>
        <strain evidence="2">VT162</strain>
    </source>
</reference>
<dbReference type="Gene3D" id="1.10.275.10">
    <property type="entry name" value="Fumarase/aspartase (N-terminal domain)"/>
    <property type="match status" value="1"/>
</dbReference>
<comment type="caution">
    <text evidence="2">The sequence shown here is derived from an EMBL/GenBank/DDBJ whole genome shotgun (WGS) entry which is preliminary data.</text>
</comment>
<dbReference type="PANTHER" id="PTHR42696">
    <property type="entry name" value="ASPARTATE AMMONIA-LYASE"/>
    <property type="match status" value="1"/>
</dbReference>
<dbReference type="GO" id="GO:0006531">
    <property type="term" value="P:aspartate metabolic process"/>
    <property type="evidence" value="ECO:0007669"/>
    <property type="project" value="TreeGrafter"/>
</dbReference>
<proteinExistence type="predicted"/>
<dbReference type="InterPro" id="IPR022761">
    <property type="entry name" value="Fumarate_lyase_N"/>
</dbReference>
<evidence type="ECO:0000313" key="3">
    <source>
        <dbReference type="Proteomes" id="UP001212997"/>
    </source>
</evidence>
<dbReference type="PANTHER" id="PTHR42696:SF2">
    <property type="entry name" value="ASPARTATE AMMONIA-LYASE"/>
    <property type="match status" value="1"/>
</dbReference>
<feature type="domain" description="Fumarate lyase N-terminal" evidence="1">
    <location>
        <begin position="15"/>
        <end position="137"/>
    </location>
</feature>
<dbReference type="GO" id="GO:0008797">
    <property type="term" value="F:aspartate ammonia-lyase activity"/>
    <property type="evidence" value="ECO:0007669"/>
    <property type="project" value="TreeGrafter"/>
</dbReference>
<organism evidence="2 3">
    <name type="scientific">Meripilus lineatus</name>
    <dbReference type="NCBI Taxonomy" id="2056292"/>
    <lineage>
        <taxon>Eukaryota</taxon>
        <taxon>Fungi</taxon>
        <taxon>Dikarya</taxon>
        <taxon>Basidiomycota</taxon>
        <taxon>Agaricomycotina</taxon>
        <taxon>Agaricomycetes</taxon>
        <taxon>Polyporales</taxon>
        <taxon>Meripilaceae</taxon>
        <taxon>Meripilus</taxon>
    </lineage>
</organism>
<accession>A0AAD5UQ74</accession>
<dbReference type="Pfam" id="PF00206">
    <property type="entry name" value="Lyase_1"/>
    <property type="match status" value="1"/>
</dbReference>
<keyword evidence="3" id="KW-1185">Reference proteome</keyword>
<dbReference type="EMBL" id="JANAWD010001849">
    <property type="protein sequence ID" value="KAJ3472661.1"/>
    <property type="molecule type" value="Genomic_DNA"/>
</dbReference>
<dbReference type="InterPro" id="IPR051546">
    <property type="entry name" value="Aspartate_Ammonia-Lyase"/>
</dbReference>
<dbReference type="AlphaFoldDB" id="A0AAD5UQ74"/>
<evidence type="ECO:0000313" key="2">
    <source>
        <dbReference type="EMBL" id="KAJ3472661.1"/>
    </source>
</evidence>
<dbReference type="InterPro" id="IPR024083">
    <property type="entry name" value="Fumarase/histidase_N"/>
</dbReference>
<name>A0AAD5UQ74_9APHY</name>
<dbReference type="GO" id="GO:0005829">
    <property type="term" value="C:cytosol"/>
    <property type="evidence" value="ECO:0007669"/>
    <property type="project" value="TreeGrafter"/>
</dbReference>
<dbReference type="InterPro" id="IPR008948">
    <property type="entry name" value="L-Aspartase-like"/>
</dbReference>
<dbReference type="Proteomes" id="UP001212997">
    <property type="component" value="Unassembled WGS sequence"/>
</dbReference>
<evidence type="ECO:0000259" key="1">
    <source>
        <dbReference type="Pfam" id="PF00206"/>
    </source>
</evidence>
<dbReference type="SUPFAM" id="SSF48557">
    <property type="entry name" value="L-aspartase-like"/>
    <property type="match status" value="1"/>
</dbReference>
<sequence length="145" mass="15369">MCQSKPFMGVHNPLRALENFPISGIPIGQYGGLVRALAEVKLAAVQTNAELGLIDPERTQAISKACEEIIAGKHHEHFVVDVIQGGAGTSSNMNVNEVVANRALEILGSARGDYQTLHPNEHVNIGQSTNDGLPVGHQAGPAVLY</sequence>
<protein>
    <recommendedName>
        <fullName evidence="1">Fumarate lyase N-terminal domain-containing protein</fullName>
    </recommendedName>
</protein>
<gene>
    <name evidence="2" type="ORF">NLI96_g13294</name>
</gene>